<proteinExistence type="predicted"/>
<dbReference type="SMART" id="SM00342">
    <property type="entry name" value="HTH_ARAC"/>
    <property type="match status" value="1"/>
</dbReference>
<dbReference type="PROSITE" id="PS01124">
    <property type="entry name" value="HTH_ARAC_FAMILY_2"/>
    <property type="match status" value="1"/>
</dbReference>
<dbReference type="Pfam" id="PF12833">
    <property type="entry name" value="HTH_18"/>
    <property type="match status" value="1"/>
</dbReference>
<feature type="domain" description="HTH araC/xylS-type" evidence="4">
    <location>
        <begin position="204"/>
        <end position="302"/>
    </location>
</feature>
<dbReference type="AlphaFoldDB" id="A0A1I1HVL9"/>
<accession>A0A1I1HVL9</accession>
<evidence type="ECO:0000256" key="1">
    <source>
        <dbReference type="ARBA" id="ARBA00023015"/>
    </source>
</evidence>
<dbReference type="InterPro" id="IPR009057">
    <property type="entry name" value="Homeodomain-like_sf"/>
</dbReference>
<evidence type="ECO:0000313" key="6">
    <source>
        <dbReference type="Proteomes" id="UP000199577"/>
    </source>
</evidence>
<dbReference type="STRING" id="623281.SAMN05421747_1076"/>
<dbReference type="GO" id="GO:0003700">
    <property type="term" value="F:DNA-binding transcription factor activity"/>
    <property type="evidence" value="ECO:0007669"/>
    <property type="project" value="InterPro"/>
</dbReference>
<evidence type="ECO:0000313" key="5">
    <source>
        <dbReference type="EMBL" id="SFC25030.1"/>
    </source>
</evidence>
<keyword evidence="1" id="KW-0805">Transcription regulation</keyword>
<keyword evidence="3" id="KW-0804">Transcription</keyword>
<dbReference type="PANTHER" id="PTHR43280">
    <property type="entry name" value="ARAC-FAMILY TRANSCRIPTIONAL REGULATOR"/>
    <property type="match status" value="1"/>
</dbReference>
<protein>
    <submittedName>
        <fullName evidence="5">AraC-type DNA-binding protein</fullName>
    </submittedName>
</protein>
<dbReference type="Gene3D" id="1.10.10.60">
    <property type="entry name" value="Homeodomain-like"/>
    <property type="match status" value="1"/>
</dbReference>
<keyword evidence="6" id="KW-1185">Reference proteome</keyword>
<dbReference type="PANTHER" id="PTHR43280:SF32">
    <property type="entry name" value="TRANSCRIPTIONAL REGULATORY PROTEIN"/>
    <property type="match status" value="1"/>
</dbReference>
<dbReference type="Proteomes" id="UP000199577">
    <property type="component" value="Unassembled WGS sequence"/>
</dbReference>
<sequence>MMRNAQNDIREFLKAHVKLRGGSSQYEKYLARPGSLLAEGFTVVEVGADFEKVSQVDPAFHTIALCISGSAVINGGTSLPARHMTFIPAGRSFVFTDFTRDFRADLLLFTPQFIRKGLAVNEAMDDLLPAEEGLLHCYPLFPEAYADVSAKFAGISRELEWAAPFQPEMVRLYLMQILYSFNRVCETCLLQAKYKDSRKYSLAHEFRKLVNQHFREVRSVAEYASMLHITPKYLSECTQARYRYPAIKLIHQRLLLESELLLLYSSMSIKEIAHVLRFDTTAHFARFFRSYKGIAPAAYRSKP</sequence>
<organism evidence="5 6">
    <name type="scientific">Parapedobacter composti</name>
    <dbReference type="NCBI Taxonomy" id="623281"/>
    <lineage>
        <taxon>Bacteria</taxon>
        <taxon>Pseudomonadati</taxon>
        <taxon>Bacteroidota</taxon>
        <taxon>Sphingobacteriia</taxon>
        <taxon>Sphingobacteriales</taxon>
        <taxon>Sphingobacteriaceae</taxon>
        <taxon>Parapedobacter</taxon>
    </lineage>
</organism>
<evidence type="ECO:0000259" key="4">
    <source>
        <dbReference type="PROSITE" id="PS01124"/>
    </source>
</evidence>
<keyword evidence="2 5" id="KW-0238">DNA-binding</keyword>
<name>A0A1I1HVL9_9SPHI</name>
<dbReference type="RefSeq" id="WP_090973274.1">
    <property type="nucleotide sequence ID" value="NZ_FOLL01000007.1"/>
</dbReference>
<evidence type="ECO:0000256" key="2">
    <source>
        <dbReference type="ARBA" id="ARBA00023125"/>
    </source>
</evidence>
<dbReference type="SUPFAM" id="SSF46689">
    <property type="entry name" value="Homeodomain-like"/>
    <property type="match status" value="1"/>
</dbReference>
<dbReference type="GO" id="GO:0043565">
    <property type="term" value="F:sequence-specific DNA binding"/>
    <property type="evidence" value="ECO:0007669"/>
    <property type="project" value="InterPro"/>
</dbReference>
<dbReference type="OrthoDB" id="1007667at2"/>
<gene>
    <name evidence="5" type="ORF">SAMN05421747_1076</name>
</gene>
<evidence type="ECO:0000256" key="3">
    <source>
        <dbReference type="ARBA" id="ARBA00023163"/>
    </source>
</evidence>
<reference evidence="5 6" key="1">
    <citation type="submission" date="2016-10" db="EMBL/GenBank/DDBJ databases">
        <authorList>
            <person name="de Groot N.N."/>
        </authorList>
    </citation>
    <scope>NUCLEOTIDE SEQUENCE [LARGE SCALE GENOMIC DNA]</scope>
    <source>
        <strain evidence="5 6">DSM 22900</strain>
    </source>
</reference>
<dbReference type="InterPro" id="IPR018060">
    <property type="entry name" value="HTH_AraC"/>
</dbReference>
<dbReference type="EMBL" id="FOLL01000007">
    <property type="protein sequence ID" value="SFC25030.1"/>
    <property type="molecule type" value="Genomic_DNA"/>
</dbReference>